<dbReference type="OrthoDB" id="5903837at2"/>
<evidence type="ECO:0000313" key="4">
    <source>
        <dbReference type="Proteomes" id="UP000322521"/>
    </source>
</evidence>
<dbReference type="RefSeq" id="WP_086712794.1">
    <property type="nucleotide sequence ID" value="NZ_AP025493.1"/>
</dbReference>
<dbReference type="AlphaFoldDB" id="A0A5M9P511"/>
<name>A0A5M9P511_9VIBR</name>
<comment type="caution">
    <text evidence="3">The sequence shown here is derived from an EMBL/GenBank/DDBJ whole genome shotgun (WGS) entry which is preliminary data.</text>
</comment>
<feature type="chain" id="PRO_5024320229" evidence="2">
    <location>
        <begin position="23"/>
        <end position="81"/>
    </location>
</feature>
<sequence length="81" mass="8678">MKTLAQIALTTIVLTTSLMAFAEPATTNEAQSEASTITVKHKAMTVTLTDKHFTSADEAETADNQKLTQNHDADSESQPAI</sequence>
<accession>A0A5M9P511</accession>
<keyword evidence="2" id="KW-0732">Signal</keyword>
<feature type="signal peptide" evidence="2">
    <location>
        <begin position="1"/>
        <end position="22"/>
    </location>
</feature>
<proteinExistence type="predicted"/>
<keyword evidence="4" id="KW-1185">Reference proteome</keyword>
<feature type="region of interest" description="Disordered" evidence="1">
    <location>
        <begin position="56"/>
        <end position="81"/>
    </location>
</feature>
<evidence type="ECO:0000313" key="3">
    <source>
        <dbReference type="EMBL" id="KAA8681111.1"/>
    </source>
</evidence>
<evidence type="ECO:0000256" key="2">
    <source>
        <dbReference type="SAM" id="SignalP"/>
    </source>
</evidence>
<dbReference type="EMBL" id="VXJS01000001">
    <property type="protein sequence ID" value="KAA8681111.1"/>
    <property type="molecule type" value="Genomic_DNA"/>
</dbReference>
<dbReference type="Proteomes" id="UP000322521">
    <property type="component" value="Unassembled WGS sequence"/>
</dbReference>
<organism evidence="3 4">
    <name type="scientific">Vibrio gigantis</name>
    <dbReference type="NCBI Taxonomy" id="296199"/>
    <lineage>
        <taxon>Bacteria</taxon>
        <taxon>Pseudomonadati</taxon>
        <taxon>Pseudomonadota</taxon>
        <taxon>Gammaproteobacteria</taxon>
        <taxon>Vibrionales</taxon>
        <taxon>Vibrionaceae</taxon>
        <taxon>Vibrio</taxon>
    </lineage>
</organism>
<gene>
    <name evidence="3" type="ORF">F4W18_00780</name>
</gene>
<evidence type="ECO:0000256" key="1">
    <source>
        <dbReference type="SAM" id="MobiDB-lite"/>
    </source>
</evidence>
<protein>
    <submittedName>
        <fullName evidence="3">Uncharacterized protein</fullName>
    </submittedName>
</protein>
<reference evidence="3 4" key="1">
    <citation type="submission" date="2019-09" db="EMBL/GenBank/DDBJ databases">
        <title>Draft genome sequence of various Type strains from the CCUG.</title>
        <authorList>
            <person name="Pineiro-Iglesias B."/>
            <person name="Tunovic T."/>
            <person name="Unosson C."/>
            <person name="Inganas E."/>
            <person name="Ohlen M."/>
            <person name="Cardew S."/>
            <person name="Jensie-Markopoulos S."/>
            <person name="Salva-Serra F."/>
            <person name="Jaen-Luchoro D."/>
            <person name="Karlsson R."/>
            <person name="Svensson-Stadler L."/>
            <person name="Chun J."/>
            <person name="Moore E."/>
        </authorList>
    </citation>
    <scope>NUCLEOTIDE SEQUENCE [LARGE SCALE GENOMIC DNA]</scope>
    <source>
        <strain evidence="3 4">CCUG 56969T</strain>
    </source>
</reference>